<dbReference type="InterPro" id="IPR029303">
    <property type="entry name" value="CapF_C"/>
</dbReference>
<reference evidence="2 3" key="1">
    <citation type="submission" date="2016-10" db="EMBL/GenBank/DDBJ databases">
        <authorList>
            <person name="de Groot N.N."/>
        </authorList>
    </citation>
    <scope>NUCLEOTIDE SEQUENCE [LARGE SCALE GENOMIC DNA]</scope>
    <source>
        <strain evidence="2 3">DSM 18979</strain>
    </source>
</reference>
<keyword evidence="3" id="KW-1185">Reference proteome</keyword>
<dbReference type="SUPFAM" id="SSF51182">
    <property type="entry name" value="RmlC-like cupins"/>
    <property type="match status" value="1"/>
</dbReference>
<evidence type="ECO:0000259" key="1">
    <source>
        <dbReference type="Pfam" id="PF14667"/>
    </source>
</evidence>
<dbReference type="Proteomes" id="UP000199568">
    <property type="component" value="Unassembled WGS sequence"/>
</dbReference>
<dbReference type="Gene3D" id="2.60.120.10">
    <property type="entry name" value="Jelly Rolls"/>
    <property type="match status" value="1"/>
</dbReference>
<evidence type="ECO:0000313" key="3">
    <source>
        <dbReference type="Proteomes" id="UP000199568"/>
    </source>
</evidence>
<name>A0A1H9YTM6_9FIRM</name>
<proteinExistence type="predicted"/>
<accession>A0A1H9YTM6</accession>
<dbReference type="Pfam" id="PF14667">
    <property type="entry name" value="Polysacc_synt_C"/>
    <property type="match status" value="1"/>
</dbReference>
<feature type="domain" description="Capsular polysaccharide assembling protein CapF C-terminal" evidence="1">
    <location>
        <begin position="17"/>
        <end position="132"/>
    </location>
</feature>
<gene>
    <name evidence="2" type="ORF">SAMN05660297_00402</name>
</gene>
<protein>
    <submittedName>
        <fullName evidence="2">dTDP-4-dehydrorhamnose 3,5-epimerase</fullName>
    </submittedName>
</protein>
<dbReference type="STRING" id="426128.SAMN05660297_00402"/>
<organism evidence="2 3">
    <name type="scientific">Natronincola peptidivorans</name>
    <dbReference type="NCBI Taxonomy" id="426128"/>
    <lineage>
        <taxon>Bacteria</taxon>
        <taxon>Bacillati</taxon>
        <taxon>Bacillota</taxon>
        <taxon>Clostridia</taxon>
        <taxon>Peptostreptococcales</taxon>
        <taxon>Natronincolaceae</taxon>
        <taxon>Natronincola</taxon>
    </lineage>
</organism>
<dbReference type="InterPro" id="IPR011051">
    <property type="entry name" value="RmlC_Cupin_sf"/>
</dbReference>
<dbReference type="InterPro" id="IPR014710">
    <property type="entry name" value="RmlC-like_jellyroll"/>
</dbReference>
<dbReference type="EMBL" id="FOHU01000001">
    <property type="protein sequence ID" value="SES72509.1"/>
    <property type="molecule type" value="Genomic_DNA"/>
</dbReference>
<evidence type="ECO:0000313" key="2">
    <source>
        <dbReference type="EMBL" id="SES72509.1"/>
    </source>
</evidence>
<sequence>MDSMDKFWEFISIDPYEDQRGMLKKIVMKSQLQNSDELGEVYLLYSNPNSVRGNHYHKKSFEYFTVIGGRAKIALKGFHQDISEEFYITADDNIILKVPPFTIHAFKNEGPNQLIILAISSKEYSPADTDTYISEIL</sequence>
<dbReference type="AlphaFoldDB" id="A0A1H9YTM6"/>